<name>A0ABU6JZ12_9RHOO</name>
<dbReference type="Pfam" id="PF01757">
    <property type="entry name" value="Acyl_transf_3"/>
    <property type="match status" value="1"/>
</dbReference>
<feature type="transmembrane region" description="Helical" evidence="1">
    <location>
        <begin position="312"/>
        <end position="330"/>
    </location>
</feature>
<gene>
    <name evidence="3" type="ORF">VVD49_02615</name>
</gene>
<keyword evidence="1" id="KW-0812">Transmembrane</keyword>
<dbReference type="GO" id="GO:0016746">
    <property type="term" value="F:acyltransferase activity"/>
    <property type="evidence" value="ECO:0007669"/>
    <property type="project" value="UniProtKB-KW"/>
</dbReference>
<protein>
    <submittedName>
        <fullName evidence="3">Acyltransferase</fullName>
        <ecNumber evidence="3">2.3.-.-</ecNumber>
    </submittedName>
</protein>
<feature type="transmembrane region" description="Helical" evidence="1">
    <location>
        <begin position="106"/>
        <end position="128"/>
    </location>
</feature>
<feature type="transmembrane region" description="Helical" evidence="1">
    <location>
        <begin position="143"/>
        <end position="161"/>
    </location>
</feature>
<comment type="caution">
    <text evidence="3">The sequence shown here is derived from an EMBL/GenBank/DDBJ whole genome shotgun (WGS) entry which is preliminary data.</text>
</comment>
<dbReference type="PANTHER" id="PTHR23028:SF134">
    <property type="entry name" value="PUTATIVE (AFU_ORTHOLOGUE AFUA_4G08520)-RELATED"/>
    <property type="match status" value="1"/>
</dbReference>
<keyword evidence="1" id="KW-0472">Membrane</keyword>
<evidence type="ECO:0000313" key="4">
    <source>
        <dbReference type="Proteomes" id="UP001331561"/>
    </source>
</evidence>
<reference evidence="3 4" key="1">
    <citation type="submission" date="2024-01" db="EMBL/GenBank/DDBJ databases">
        <title>Uliginosibacterium soil sp. nov.</title>
        <authorList>
            <person name="Lv Y."/>
        </authorList>
    </citation>
    <scope>NUCLEOTIDE SEQUENCE [LARGE SCALE GENOMIC DNA]</scope>
    <source>
        <strain evidence="3 4">H3</strain>
    </source>
</reference>
<feature type="transmembrane region" description="Helical" evidence="1">
    <location>
        <begin position="30"/>
        <end position="55"/>
    </location>
</feature>
<organism evidence="3 4">
    <name type="scientific">Uliginosibacterium silvisoli</name>
    <dbReference type="NCBI Taxonomy" id="3114758"/>
    <lineage>
        <taxon>Bacteria</taxon>
        <taxon>Pseudomonadati</taxon>
        <taxon>Pseudomonadota</taxon>
        <taxon>Betaproteobacteria</taxon>
        <taxon>Rhodocyclales</taxon>
        <taxon>Zoogloeaceae</taxon>
        <taxon>Uliginosibacterium</taxon>
    </lineage>
</organism>
<keyword evidence="3" id="KW-0012">Acyltransferase</keyword>
<evidence type="ECO:0000313" key="3">
    <source>
        <dbReference type="EMBL" id="MEC5384595.1"/>
    </source>
</evidence>
<evidence type="ECO:0000256" key="1">
    <source>
        <dbReference type="SAM" id="Phobius"/>
    </source>
</evidence>
<feature type="transmembrane region" description="Helical" evidence="1">
    <location>
        <begin position="202"/>
        <end position="219"/>
    </location>
</feature>
<feature type="domain" description="Acyltransferase 3" evidence="2">
    <location>
        <begin position="7"/>
        <end position="325"/>
    </location>
</feature>
<dbReference type="InterPro" id="IPR050879">
    <property type="entry name" value="Acyltransferase_3"/>
</dbReference>
<proteinExistence type="predicted"/>
<keyword evidence="4" id="KW-1185">Reference proteome</keyword>
<feature type="transmembrane region" description="Helical" evidence="1">
    <location>
        <begin position="280"/>
        <end position="300"/>
    </location>
</feature>
<feature type="transmembrane region" description="Helical" evidence="1">
    <location>
        <begin position="75"/>
        <end position="94"/>
    </location>
</feature>
<feature type="transmembrane region" description="Helical" evidence="1">
    <location>
        <begin position="226"/>
        <end position="244"/>
    </location>
</feature>
<dbReference type="EC" id="2.3.-.-" evidence="3"/>
<dbReference type="EMBL" id="JAYXHS010000001">
    <property type="protein sequence ID" value="MEC5384595.1"/>
    <property type="molecule type" value="Genomic_DNA"/>
</dbReference>
<keyword evidence="1" id="KW-1133">Transmembrane helix</keyword>
<evidence type="ECO:0000259" key="2">
    <source>
        <dbReference type="Pfam" id="PF01757"/>
    </source>
</evidence>
<dbReference type="PANTHER" id="PTHR23028">
    <property type="entry name" value="ACETYLTRANSFERASE"/>
    <property type="match status" value="1"/>
</dbReference>
<feature type="transmembrane region" description="Helical" evidence="1">
    <location>
        <begin position="166"/>
        <end position="182"/>
    </location>
</feature>
<dbReference type="InterPro" id="IPR002656">
    <property type="entry name" value="Acyl_transf_3_dom"/>
</dbReference>
<sequence>MHRFTTLDGMRGVAALAVVILHVTQHTSRAYFAGAALAVDLFFCLSGFVIAHSYLDRLNGSMSAGEFILRRVVRLYPMFFIGLCIGAAALLVKSAMGQTSLDGSQAVAAILLNAAYLPYIADFFVIVGKDAIPSAIFPTNDPAWSLFFEFVANLLFCLAALKATQLRFLILSVIGVVWLAIWQKTGGDATPGWGAENLQGGFPRVVLGFFSGVVVHHVFRRYERRLPVINSLSLMLVLCLVLWHRWSAGIWFLSAVLLAPLLVLLGAASTTKSAILVRSFNYLGWISYPIYCLHFPIYSLFTSLTHEQNPGLLAAAVCIPVSWAIAHLATKHIEEPVRRRLANVYPRVRPKGLRGSV</sequence>
<dbReference type="RefSeq" id="WP_327597568.1">
    <property type="nucleotide sequence ID" value="NZ_JAYXHS010000001.1"/>
</dbReference>
<dbReference type="Proteomes" id="UP001331561">
    <property type="component" value="Unassembled WGS sequence"/>
</dbReference>
<feature type="transmembrane region" description="Helical" evidence="1">
    <location>
        <begin position="250"/>
        <end position="268"/>
    </location>
</feature>
<keyword evidence="3" id="KW-0808">Transferase</keyword>
<accession>A0ABU6JZ12</accession>